<evidence type="ECO:0000259" key="12">
    <source>
        <dbReference type="Pfam" id="PF20512"/>
    </source>
</evidence>
<dbReference type="PROSITE" id="PS00965">
    <property type="entry name" value="PMI_I_1"/>
    <property type="match status" value="1"/>
</dbReference>
<reference evidence="14 15" key="1">
    <citation type="submission" date="2009-02" db="EMBL/GenBank/DDBJ databases">
        <title>Vibrio splendidus str. LGP32 complete genome.</title>
        <authorList>
            <person name="Mazel D."/>
            <person name="Le Roux F."/>
        </authorList>
    </citation>
    <scope>NUCLEOTIDE SEQUENCE [LARGE SCALE GENOMIC DNA]</scope>
    <source>
        <strain evidence="14 15">LGP32</strain>
    </source>
</reference>
<dbReference type="InterPro" id="IPR014710">
    <property type="entry name" value="RmlC-like_jellyroll"/>
</dbReference>
<proteinExistence type="inferred from homology"/>
<dbReference type="STRING" id="575788.VS_II0608"/>
<keyword evidence="5 10" id="KW-0862">Zinc</keyword>
<accession>B7VRM0</accession>
<dbReference type="PIRSF" id="PIRSF001480">
    <property type="entry name" value="Mannose-6-phosphate_isomerase"/>
    <property type="match status" value="1"/>
</dbReference>
<evidence type="ECO:0000256" key="7">
    <source>
        <dbReference type="ARBA" id="ARBA00029741"/>
    </source>
</evidence>
<name>B7VRM0_VIBA3</name>
<evidence type="ECO:0000313" key="14">
    <source>
        <dbReference type="EMBL" id="CAV26227.1"/>
    </source>
</evidence>
<gene>
    <name evidence="14" type="ordered locus">VS_II0608</name>
</gene>
<dbReference type="PRINTS" id="PR00714">
    <property type="entry name" value="MAN6PISMRASE"/>
</dbReference>
<comment type="similarity">
    <text evidence="2">Belongs to the mannose-6-phosphate isomerase type 1 family.</text>
</comment>
<feature type="domain" description="Phosphomannose isomerase type I helical insertion" evidence="12">
    <location>
        <begin position="175"/>
        <end position="242"/>
    </location>
</feature>
<dbReference type="InterPro" id="IPR016305">
    <property type="entry name" value="Mannose-6-P_Isomerase"/>
</dbReference>
<feature type="domain" description="Phosphomannose isomerase type I catalytic" evidence="11">
    <location>
        <begin position="3"/>
        <end position="149"/>
    </location>
</feature>
<dbReference type="Gene3D" id="1.10.441.10">
    <property type="entry name" value="Phosphomannose Isomerase, domain 2"/>
    <property type="match status" value="1"/>
</dbReference>
<evidence type="ECO:0000256" key="3">
    <source>
        <dbReference type="ARBA" id="ARBA00011956"/>
    </source>
</evidence>
<evidence type="ECO:0000313" key="15">
    <source>
        <dbReference type="Proteomes" id="UP000009100"/>
    </source>
</evidence>
<dbReference type="PANTHER" id="PTHR10309">
    <property type="entry name" value="MANNOSE-6-PHOSPHATE ISOMERASE"/>
    <property type="match status" value="1"/>
</dbReference>
<evidence type="ECO:0000256" key="9">
    <source>
        <dbReference type="PIRSR" id="PIRSR001480-1"/>
    </source>
</evidence>
<dbReference type="Pfam" id="PF20512">
    <property type="entry name" value="PMI_typeI_hel"/>
    <property type="match status" value="1"/>
</dbReference>
<evidence type="ECO:0000256" key="6">
    <source>
        <dbReference type="ARBA" id="ARBA00023235"/>
    </source>
</evidence>
<dbReference type="AlphaFoldDB" id="B7VRM0"/>
<organism evidence="14 15">
    <name type="scientific">Vibrio atlanticus (strain LGP32)</name>
    <name type="common">Vibrio splendidus (strain Mel32)</name>
    <dbReference type="NCBI Taxonomy" id="575788"/>
    <lineage>
        <taxon>Bacteria</taxon>
        <taxon>Pseudomonadati</taxon>
        <taxon>Pseudomonadota</taxon>
        <taxon>Gammaproteobacteria</taxon>
        <taxon>Vibrionales</taxon>
        <taxon>Vibrionaceae</taxon>
        <taxon>Vibrio</taxon>
    </lineage>
</organism>
<dbReference type="Pfam" id="PF21621">
    <property type="entry name" value="MPI_cupin_dom"/>
    <property type="match status" value="1"/>
</dbReference>
<dbReference type="NCBIfam" id="TIGR00218">
    <property type="entry name" value="manA"/>
    <property type="match status" value="1"/>
</dbReference>
<dbReference type="SUPFAM" id="SSF51182">
    <property type="entry name" value="RmlC-like cupins"/>
    <property type="match status" value="1"/>
</dbReference>
<dbReference type="PATRIC" id="fig|575788.5.peg.590"/>
<dbReference type="HOGENOM" id="CLU_026967_1_0_6"/>
<keyword evidence="6 14" id="KW-0413">Isomerase</keyword>
<dbReference type="InterPro" id="IPR049071">
    <property type="entry name" value="MPI_cupin_dom"/>
</dbReference>
<evidence type="ECO:0000256" key="5">
    <source>
        <dbReference type="ARBA" id="ARBA00022833"/>
    </source>
</evidence>
<dbReference type="eggNOG" id="COG1482">
    <property type="taxonomic scope" value="Bacteria"/>
</dbReference>
<evidence type="ECO:0000259" key="13">
    <source>
        <dbReference type="Pfam" id="PF21621"/>
    </source>
</evidence>
<protein>
    <recommendedName>
        <fullName evidence="3">mannose-6-phosphate isomerase</fullName>
        <ecNumber evidence="3">5.3.1.8</ecNumber>
    </recommendedName>
    <alternativeName>
        <fullName evidence="7">Phosphohexomutase</fullName>
    </alternativeName>
    <alternativeName>
        <fullName evidence="8">Phosphomannose isomerase</fullName>
    </alternativeName>
</protein>
<dbReference type="Proteomes" id="UP000009100">
    <property type="component" value="Chromosome 2"/>
</dbReference>
<comment type="catalytic activity">
    <reaction evidence="1">
        <text>D-mannose 6-phosphate = D-fructose 6-phosphate</text>
        <dbReference type="Rhea" id="RHEA:12356"/>
        <dbReference type="ChEBI" id="CHEBI:58735"/>
        <dbReference type="ChEBI" id="CHEBI:61527"/>
        <dbReference type="EC" id="5.3.1.8"/>
    </reaction>
</comment>
<dbReference type="GO" id="GO:0008270">
    <property type="term" value="F:zinc ion binding"/>
    <property type="evidence" value="ECO:0007669"/>
    <property type="project" value="InterPro"/>
</dbReference>
<evidence type="ECO:0000256" key="4">
    <source>
        <dbReference type="ARBA" id="ARBA00022723"/>
    </source>
</evidence>
<dbReference type="GO" id="GO:0005829">
    <property type="term" value="C:cytosol"/>
    <property type="evidence" value="ECO:0007669"/>
    <property type="project" value="TreeGrafter"/>
</dbReference>
<dbReference type="InterPro" id="IPR046457">
    <property type="entry name" value="PMI_typeI_cat"/>
</dbReference>
<dbReference type="Pfam" id="PF20511">
    <property type="entry name" value="PMI_typeI_cat"/>
    <property type="match status" value="1"/>
</dbReference>
<feature type="binding site" evidence="10">
    <location>
        <position position="261"/>
    </location>
    <ligand>
        <name>Zn(2+)</name>
        <dbReference type="ChEBI" id="CHEBI:29105"/>
    </ligand>
</feature>
<dbReference type="InterPro" id="IPR001250">
    <property type="entry name" value="Man6P_Isoase-1"/>
</dbReference>
<feature type="binding site" evidence="10">
    <location>
        <position position="98"/>
    </location>
    <ligand>
        <name>Zn(2+)</name>
        <dbReference type="ChEBI" id="CHEBI:29105"/>
    </ligand>
</feature>
<comment type="cofactor">
    <cofactor evidence="10">
        <name>Zn(2+)</name>
        <dbReference type="ChEBI" id="CHEBI:29105"/>
    </cofactor>
    <text evidence="10">Binds 1 zinc ion per subunit.</text>
</comment>
<evidence type="ECO:0000259" key="11">
    <source>
        <dbReference type="Pfam" id="PF20511"/>
    </source>
</evidence>
<evidence type="ECO:0000256" key="2">
    <source>
        <dbReference type="ARBA" id="ARBA00010772"/>
    </source>
</evidence>
<dbReference type="InterPro" id="IPR046458">
    <property type="entry name" value="PMI_typeI_hel"/>
</dbReference>
<dbReference type="PANTHER" id="PTHR10309:SF0">
    <property type="entry name" value="MANNOSE-6-PHOSPHATE ISOMERASE"/>
    <property type="match status" value="1"/>
</dbReference>
<dbReference type="InterPro" id="IPR018050">
    <property type="entry name" value="Pmannose_isomerase-type1_CS"/>
</dbReference>
<dbReference type="CDD" id="cd07011">
    <property type="entry name" value="cupin_PMI_type_I_N"/>
    <property type="match status" value="1"/>
</dbReference>
<dbReference type="EMBL" id="FM954973">
    <property type="protein sequence ID" value="CAV26227.1"/>
    <property type="molecule type" value="Genomic_DNA"/>
</dbReference>
<dbReference type="KEGG" id="vsp:VS_II0608"/>
<dbReference type="EC" id="5.3.1.8" evidence="3"/>
<feature type="active site" evidence="9">
    <location>
        <position position="280"/>
    </location>
</feature>
<evidence type="ECO:0000256" key="10">
    <source>
        <dbReference type="PIRSR" id="PIRSR001480-2"/>
    </source>
</evidence>
<feature type="domain" description="Mannose-6-phosphate isomerase cupin" evidence="13">
    <location>
        <begin position="318"/>
        <end position="395"/>
    </location>
</feature>
<sequence length="395" mass="43766">MSLFKLDNVIQNYAWGSKDSINQLFGIVNPNQEPQAEIWMGAHPNGCSKVDDTGEPLSHMIDENRIDVLGGYTAARFGELPFLFKVLAAETPLSIQVHPNKRKSELGFERENALGIPLNASNRNYKDPNHKPELVYALTFYKAMNGFRPIDDIIALFEEADIPSLAIELDVLKANADSDSLKSFFSAIMSLEGERKEATLDELYAAHARPAKTVMGREALQYSIEFKQYYPGDIGLFAPLMLNTVELAPGEAMFLFAETPHAYVQGTGLEIMANSDNVLRAGLTPKYIDVPELIDNTIFEPIKPEDIRLKPVLKEGKMSYPIPVDDFGFDILSANDESKSQYLRSAEILFCVEGEATVTSEGRSVSLKPGESVFVSSNSSVYQYQGNGILARAFN</sequence>
<evidence type="ECO:0000256" key="1">
    <source>
        <dbReference type="ARBA" id="ARBA00000757"/>
    </source>
</evidence>
<dbReference type="GO" id="GO:0004476">
    <property type="term" value="F:mannose-6-phosphate isomerase activity"/>
    <property type="evidence" value="ECO:0007669"/>
    <property type="project" value="UniProtKB-EC"/>
</dbReference>
<dbReference type="GO" id="GO:0009298">
    <property type="term" value="P:GDP-mannose biosynthetic process"/>
    <property type="evidence" value="ECO:0007669"/>
    <property type="project" value="InterPro"/>
</dbReference>
<keyword evidence="4 10" id="KW-0479">Metal-binding</keyword>
<dbReference type="Gene3D" id="2.60.120.10">
    <property type="entry name" value="Jelly Rolls"/>
    <property type="match status" value="2"/>
</dbReference>
<dbReference type="PROSITE" id="PS00966">
    <property type="entry name" value="PMI_I_2"/>
    <property type="match status" value="1"/>
</dbReference>
<dbReference type="InterPro" id="IPR011051">
    <property type="entry name" value="RmlC_Cupin_sf"/>
</dbReference>
<dbReference type="GO" id="GO:0005975">
    <property type="term" value="P:carbohydrate metabolic process"/>
    <property type="evidence" value="ECO:0007669"/>
    <property type="project" value="InterPro"/>
</dbReference>
<feature type="binding site" evidence="10">
    <location>
        <position position="96"/>
    </location>
    <ligand>
        <name>Zn(2+)</name>
        <dbReference type="ChEBI" id="CHEBI:29105"/>
    </ligand>
</feature>
<feature type="binding site" evidence="10">
    <location>
        <position position="133"/>
    </location>
    <ligand>
        <name>Zn(2+)</name>
        <dbReference type="ChEBI" id="CHEBI:29105"/>
    </ligand>
</feature>
<evidence type="ECO:0000256" key="8">
    <source>
        <dbReference type="ARBA" id="ARBA00030762"/>
    </source>
</evidence>